<organism evidence="5 6">
    <name type="scientific">Prauserella muralis</name>
    <dbReference type="NCBI Taxonomy" id="588067"/>
    <lineage>
        <taxon>Bacteria</taxon>
        <taxon>Bacillati</taxon>
        <taxon>Actinomycetota</taxon>
        <taxon>Actinomycetes</taxon>
        <taxon>Pseudonocardiales</taxon>
        <taxon>Pseudonocardiaceae</taxon>
        <taxon>Prauserella</taxon>
    </lineage>
</organism>
<dbReference type="PANTHER" id="PTHR11941:SF54">
    <property type="entry name" value="ENOYL-COA HYDRATASE, MITOCHONDRIAL"/>
    <property type="match status" value="1"/>
</dbReference>
<evidence type="ECO:0000256" key="3">
    <source>
        <dbReference type="ARBA" id="ARBA00023709"/>
    </source>
</evidence>
<dbReference type="Gene3D" id="3.90.226.10">
    <property type="entry name" value="2-enoyl-CoA Hydratase, Chain A, domain 1"/>
    <property type="match status" value="1"/>
</dbReference>
<dbReference type="InterPro" id="IPR029045">
    <property type="entry name" value="ClpP/crotonase-like_dom_sf"/>
</dbReference>
<protein>
    <submittedName>
        <fullName evidence="5">Enoyl-CoA hydratase</fullName>
    </submittedName>
</protein>
<name>A0A2V4ARY2_9PSEU</name>
<dbReference type="SUPFAM" id="SSF52096">
    <property type="entry name" value="ClpP/crotonase"/>
    <property type="match status" value="1"/>
</dbReference>
<comment type="catalytic activity">
    <reaction evidence="3">
        <text>a (3S)-3-hydroxyacyl-CoA = a (2E)-enoyl-CoA + H2O</text>
        <dbReference type="Rhea" id="RHEA:16105"/>
        <dbReference type="ChEBI" id="CHEBI:15377"/>
        <dbReference type="ChEBI" id="CHEBI:57318"/>
        <dbReference type="ChEBI" id="CHEBI:58856"/>
        <dbReference type="EC" id="4.2.1.17"/>
    </reaction>
</comment>
<gene>
    <name evidence="5" type="ORF">BAY60_20660</name>
</gene>
<evidence type="ECO:0000313" key="5">
    <source>
        <dbReference type="EMBL" id="PXY22291.1"/>
    </source>
</evidence>
<keyword evidence="6" id="KW-1185">Reference proteome</keyword>
<dbReference type="PANTHER" id="PTHR11941">
    <property type="entry name" value="ENOYL-COA HYDRATASE-RELATED"/>
    <property type="match status" value="1"/>
</dbReference>
<dbReference type="GO" id="GO:0004300">
    <property type="term" value="F:enoyl-CoA hydratase activity"/>
    <property type="evidence" value="ECO:0007669"/>
    <property type="project" value="UniProtKB-EC"/>
</dbReference>
<evidence type="ECO:0000256" key="2">
    <source>
        <dbReference type="ARBA" id="ARBA00023239"/>
    </source>
</evidence>
<comment type="similarity">
    <text evidence="1">Belongs to the enoyl-CoA hydratase/isomerase family.</text>
</comment>
<dbReference type="NCBIfam" id="NF004796">
    <property type="entry name" value="PRK06144.1"/>
    <property type="match status" value="1"/>
</dbReference>
<evidence type="ECO:0000313" key="6">
    <source>
        <dbReference type="Proteomes" id="UP000249915"/>
    </source>
</evidence>
<dbReference type="CDD" id="cd06558">
    <property type="entry name" value="crotonase-like"/>
    <property type="match status" value="1"/>
</dbReference>
<comment type="catalytic activity">
    <reaction evidence="4">
        <text>a 4-saturated-(3S)-3-hydroxyacyl-CoA = a (3E)-enoyl-CoA + H2O</text>
        <dbReference type="Rhea" id="RHEA:20724"/>
        <dbReference type="ChEBI" id="CHEBI:15377"/>
        <dbReference type="ChEBI" id="CHEBI:58521"/>
        <dbReference type="ChEBI" id="CHEBI:137480"/>
        <dbReference type="EC" id="4.2.1.17"/>
    </reaction>
</comment>
<dbReference type="GO" id="GO:0006635">
    <property type="term" value="P:fatty acid beta-oxidation"/>
    <property type="evidence" value="ECO:0007669"/>
    <property type="project" value="TreeGrafter"/>
</dbReference>
<dbReference type="InterPro" id="IPR001753">
    <property type="entry name" value="Enoyl-CoA_hydra/iso"/>
</dbReference>
<reference evidence="5 6" key="1">
    <citation type="submission" date="2016-07" db="EMBL/GenBank/DDBJ databases">
        <title>Draft genome sequence of Prauserella muralis DSM 45305, isolated from a mould-covered wall in an indoor environment.</title>
        <authorList>
            <person name="Ruckert C."/>
            <person name="Albersmeier A."/>
            <person name="Jiang C.-L."/>
            <person name="Jiang Y."/>
            <person name="Kalinowski J."/>
            <person name="Schneider O."/>
            <person name="Winkler A."/>
            <person name="Zotchev S.B."/>
        </authorList>
    </citation>
    <scope>NUCLEOTIDE SEQUENCE [LARGE SCALE GENOMIC DNA]</scope>
    <source>
        <strain evidence="5 6">DSM 45305</strain>
    </source>
</reference>
<dbReference type="Proteomes" id="UP000249915">
    <property type="component" value="Unassembled WGS sequence"/>
</dbReference>
<dbReference type="Gene3D" id="1.10.12.10">
    <property type="entry name" value="Lyase 2-enoyl-coa Hydratase, Chain A, domain 2"/>
    <property type="match status" value="1"/>
</dbReference>
<dbReference type="InterPro" id="IPR014748">
    <property type="entry name" value="Enoyl-CoA_hydra_C"/>
</dbReference>
<comment type="caution">
    <text evidence="5">The sequence shown here is derived from an EMBL/GenBank/DDBJ whole genome shotgun (WGS) entry which is preliminary data.</text>
</comment>
<proteinExistence type="inferred from homology"/>
<keyword evidence="2" id="KW-0456">Lyase</keyword>
<accession>A0A2V4ARY2</accession>
<sequence length="257" mass="27018">MTGQLLIDVTPPVATATFNRPEARNAMTWQMYDGLVEFCERVDADERVRVAVLRGAGGKAFVAGTDIGQFRDFTGAADGHAYEARIDGVLARLEDVRVPTVAVIDGYATGGGLSIAAACDLRICTPAAKFGLPIARTVGNCLSMAAYARLVQLVGAARAIHLVYTAGFADAEAAAACGLASEVVAASDVDDRVGALCAQLAAQAPLTMRASKVAIRRLREHALPPGEDLVAMCYGSEDFAEGVAAFTEKRSPRWQGR</sequence>
<dbReference type="Pfam" id="PF00378">
    <property type="entry name" value="ECH_1"/>
    <property type="match status" value="1"/>
</dbReference>
<dbReference type="OrthoDB" id="4608673at2"/>
<evidence type="ECO:0000256" key="4">
    <source>
        <dbReference type="ARBA" id="ARBA00023717"/>
    </source>
</evidence>
<dbReference type="RefSeq" id="WP_112282896.1">
    <property type="nucleotide sequence ID" value="NZ_MASW01000005.1"/>
</dbReference>
<evidence type="ECO:0000256" key="1">
    <source>
        <dbReference type="ARBA" id="ARBA00005254"/>
    </source>
</evidence>
<dbReference type="AlphaFoldDB" id="A0A2V4ARY2"/>
<dbReference type="EMBL" id="MASW01000005">
    <property type="protein sequence ID" value="PXY22291.1"/>
    <property type="molecule type" value="Genomic_DNA"/>
</dbReference>